<feature type="region of interest" description="Disordered" evidence="1">
    <location>
        <begin position="12"/>
        <end position="31"/>
    </location>
</feature>
<accession>A0A1W4WIM7</accession>
<protein>
    <submittedName>
        <fullName evidence="3">Uncharacterized protein LOC108733273 isoform X2</fullName>
    </submittedName>
</protein>
<dbReference type="Proteomes" id="UP000192223">
    <property type="component" value="Unplaced"/>
</dbReference>
<dbReference type="AlphaFoldDB" id="A0A1W4WIM7"/>
<gene>
    <name evidence="3" type="primary">LOC108733273</name>
</gene>
<dbReference type="GeneID" id="108733273"/>
<reference evidence="3" key="1">
    <citation type="submission" date="2025-08" db="UniProtKB">
        <authorList>
            <consortium name="RefSeq"/>
        </authorList>
    </citation>
    <scope>IDENTIFICATION</scope>
    <source>
        <tissue evidence="3">Entire body</tissue>
    </source>
</reference>
<dbReference type="OrthoDB" id="6725237at2759"/>
<feature type="compositionally biased region" description="Basic and acidic residues" evidence="1">
    <location>
        <begin position="12"/>
        <end position="23"/>
    </location>
</feature>
<proteinExistence type="predicted"/>
<keyword evidence="2" id="KW-1185">Reference proteome</keyword>
<evidence type="ECO:0000256" key="1">
    <source>
        <dbReference type="SAM" id="MobiDB-lite"/>
    </source>
</evidence>
<organism evidence="2 3">
    <name type="scientific">Agrilus planipennis</name>
    <name type="common">Emerald ash borer</name>
    <name type="synonym">Agrilus marcopoli</name>
    <dbReference type="NCBI Taxonomy" id="224129"/>
    <lineage>
        <taxon>Eukaryota</taxon>
        <taxon>Metazoa</taxon>
        <taxon>Ecdysozoa</taxon>
        <taxon>Arthropoda</taxon>
        <taxon>Hexapoda</taxon>
        <taxon>Insecta</taxon>
        <taxon>Pterygota</taxon>
        <taxon>Neoptera</taxon>
        <taxon>Endopterygota</taxon>
        <taxon>Coleoptera</taxon>
        <taxon>Polyphaga</taxon>
        <taxon>Elateriformia</taxon>
        <taxon>Buprestoidea</taxon>
        <taxon>Buprestidae</taxon>
        <taxon>Agrilinae</taxon>
        <taxon>Agrilus</taxon>
    </lineage>
</organism>
<dbReference type="RefSeq" id="XP_018319870.1">
    <property type="nucleotide sequence ID" value="XM_018464368.2"/>
</dbReference>
<name>A0A1W4WIM7_AGRPL</name>
<evidence type="ECO:0000313" key="3">
    <source>
        <dbReference type="RefSeq" id="XP_018319870.1"/>
    </source>
</evidence>
<evidence type="ECO:0000313" key="2">
    <source>
        <dbReference type="Proteomes" id="UP000192223"/>
    </source>
</evidence>
<sequence>MGRRRTRLFKSERREKLRRRDSGETCQIFGNKPEDTMSANVRRLYKIIRELIPLKADTIKIADRRVIREAADQLMEEVVQMAGVVKELRHTISGKDAEIKEARESAVKTVLLVGEDATNGSVAEL</sequence>